<name>A0A9N8ZI05_9GLOM</name>
<gene>
    <name evidence="2" type="ORF">AMORRO_LOCUS3036</name>
</gene>
<comment type="caution">
    <text evidence="2">The sequence shown here is derived from an EMBL/GenBank/DDBJ whole genome shotgun (WGS) entry which is preliminary data.</text>
</comment>
<dbReference type="Proteomes" id="UP000789342">
    <property type="component" value="Unassembled WGS sequence"/>
</dbReference>
<sequence>METKEQHNMRIASNLERKIEKRLTETNEERERHLNTEKERKSAARSNGNIKIFVAQPLQLEKKNIVNIIRIMQLPSSVNNINGKILIIPPQSLMRMNNLNHKSFVTWPLLLMKLNTIYYKNSKTKWII</sequence>
<organism evidence="2 3">
    <name type="scientific">Acaulospora morrowiae</name>
    <dbReference type="NCBI Taxonomy" id="94023"/>
    <lineage>
        <taxon>Eukaryota</taxon>
        <taxon>Fungi</taxon>
        <taxon>Fungi incertae sedis</taxon>
        <taxon>Mucoromycota</taxon>
        <taxon>Glomeromycotina</taxon>
        <taxon>Glomeromycetes</taxon>
        <taxon>Diversisporales</taxon>
        <taxon>Acaulosporaceae</taxon>
        <taxon>Acaulospora</taxon>
    </lineage>
</organism>
<keyword evidence="3" id="KW-1185">Reference proteome</keyword>
<dbReference type="AlphaFoldDB" id="A0A9N8ZI05"/>
<reference evidence="2" key="1">
    <citation type="submission" date="2021-06" db="EMBL/GenBank/DDBJ databases">
        <authorList>
            <person name="Kallberg Y."/>
            <person name="Tangrot J."/>
            <person name="Rosling A."/>
        </authorList>
    </citation>
    <scope>NUCLEOTIDE SEQUENCE</scope>
    <source>
        <strain evidence="2">CL551</strain>
    </source>
</reference>
<feature type="compositionally biased region" description="Basic and acidic residues" evidence="1">
    <location>
        <begin position="15"/>
        <end position="42"/>
    </location>
</feature>
<evidence type="ECO:0000313" key="3">
    <source>
        <dbReference type="Proteomes" id="UP000789342"/>
    </source>
</evidence>
<evidence type="ECO:0000313" key="2">
    <source>
        <dbReference type="EMBL" id="CAG8496442.1"/>
    </source>
</evidence>
<evidence type="ECO:0000256" key="1">
    <source>
        <dbReference type="SAM" id="MobiDB-lite"/>
    </source>
</evidence>
<proteinExistence type="predicted"/>
<accession>A0A9N8ZI05</accession>
<protein>
    <submittedName>
        <fullName evidence="2">15429_t:CDS:1</fullName>
    </submittedName>
</protein>
<feature type="region of interest" description="Disordered" evidence="1">
    <location>
        <begin position="1"/>
        <end position="46"/>
    </location>
</feature>
<dbReference type="EMBL" id="CAJVPV010001406">
    <property type="protein sequence ID" value="CAG8496442.1"/>
    <property type="molecule type" value="Genomic_DNA"/>
</dbReference>